<organism evidence="1 3">
    <name type="scientific">Legionella adelaidensis</name>
    <dbReference type="NCBI Taxonomy" id="45056"/>
    <lineage>
        <taxon>Bacteria</taxon>
        <taxon>Pseudomonadati</taxon>
        <taxon>Pseudomonadota</taxon>
        <taxon>Gammaproteobacteria</taxon>
        <taxon>Legionellales</taxon>
        <taxon>Legionellaceae</taxon>
        <taxon>Legionella</taxon>
    </lineage>
</organism>
<keyword evidence="2" id="KW-0614">Plasmid</keyword>
<dbReference type="STRING" id="45056.Lade_1567"/>
<dbReference type="EMBL" id="LNKA01000010">
    <property type="protein sequence ID" value="KTC65044.1"/>
    <property type="molecule type" value="Genomic_DNA"/>
</dbReference>
<dbReference type="AlphaFoldDB" id="A0A0W0R1T1"/>
<dbReference type="OrthoDB" id="5637716at2"/>
<keyword evidence="3" id="KW-1185">Reference proteome</keyword>
<evidence type="ECO:0000313" key="2">
    <source>
        <dbReference type="EMBL" id="VEH85437.1"/>
    </source>
</evidence>
<name>A0A0W0R1T1_9GAMM</name>
<dbReference type="EMBL" id="LR134422">
    <property type="protein sequence ID" value="VEH85437.1"/>
    <property type="molecule type" value="Genomic_DNA"/>
</dbReference>
<evidence type="ECO:0000313" key="1">
    <source>
        <dbReference type="EMBL" id="KTC65044.1"/>
    </source>
</evidence>
<geneLocation type="plasmid" evidence="2 4">
    <name>13</name>
</geneLocation>
<evidence type="ECO:0000313" key="4">
    <source>
        <dbReference type="Proteomes" id="UP000281170"/>
    </source>
</evidence>
<dbReference type="KEGG" id="ladl:NCTC12735_01067"/>
<proteinExistence type="predicted"/>
<protein>
    <submittedName>
        <fullName evidence="1">Uncharacterized protein</fullName>
    </submittedName>
</protein>
<reference evidence="2 4" key="2">
    <citation type="submission" date="2018-12" db="EMBL/GenBank/DDBJ databases">
        <authorList>
            <consortium name="Pathogen Informatics"/>
        </authorList>
    </citation>
    <scope>NUCLEOTIDE SEQUENCE [LARGE SCALE GENOMIC DNA]</scope>
    <source>
        <strain evidence="2 4">NCTC12735</strain>
        <plasmid evidence="4">13</plasmid>
    </source>
</reference>
<dbReference type="RefSeq" id="WP_058462647.1">
    <property type="nucleotide sequence ID" value="NZ_CAAAHS010000009.1"/>
</dbReference>
<gene>
    <name evidence="1" type="ORF">Lade_1567</name>
    <name evidence="2" type="ORF">NCTC12735_01067</name>
</gene>
<sequence length="310" mass="35020">MFKSAFRVFNRKFTSGTSVGAGGLYLSQDLTDFFSLKEELESWPQSMDDQGSVIEADEKNILIFGRQSPGYVRDEQRENKAGISRSINSSPLFFKSLGTYLDNEKHYQLFDGSDFEVEFFSNASTKIVVKPERMLNFDLDTITDEQIFEVGFARKQGFVDLSRKSPFYHSSIALRVVGSDHQASKDKVLMTGREIRRVITETNNKICASQHCTLYSSNCYSASIYAMGLMIKIIDERSEHTFSQLPQRNDKKDSIAKIAQSLSRAALDNFGRGVSNNEVVKVLLLSDLHPILAKHQLIEEASSLKKNGYK</sequence>
<dbReference type="Proteomes" id="UP000281170">
    <property type="component" value="Plasmid 13"/>
</dbReference>
<dbReference type="PATRIC" id="fig|45056.6.peg.1617"/>
<accession>A0A0W0R1T1</accession>
<evidence type="ECO:0000313" key="3">
    <source>
        <dbReference type="Proteomes" id="UP000054859"/>
    </source>
</evidence>
<dbReference type="Proteomes" id="UP000054859">
    <property type="component" value="Unassembled WGS sequence"/>
</dbReference>
<reference evidence="1 3" key="1">
    <citation type="submission" date="2015-11" db="EMBL/GenBank/DDBJ databases">
        <title>Identification of large and diverse effector repertoires of 38 Legionella species.</title>
        <authorList>
            <person name="Burstein D."/>
            <person name="Amaro F."/>
            <person name="Zusman T."/>
            <person name="Lifshitz Z."/>
            <person name="Cohen O."/>
            <person name="Gilbert J.A."/>
            <person name="Pupko T."/>
            <person name="Shuman H.A."/>
            <person name="Segal G."/>
        </authorList>
    </citation>
    <scope>NUCLEOTIDE SEQUENCE [LARGE SCALE GENOMIC DNA]</scope>
    <source>
        <strain evidence="1 3">1762-AUS-E</strain>
    </source>
</reference>